<reference evidence="8" key="1">
    <citation type="submission" date="2021-01" db="UniProtKB">
        <authorList>
            <consortium name="EnsemblMetazoa"/>
        </authorList>
    </citation>
    <scope>IDENTIFICATION</scope>
</reference>
<dbReference type="PANTHER" id="PTHR31394">
    <property type="entry name" value="TRANSMEMBRANE PROTEIN 199"/>
    <property type="match status" value="1"/>
</dbReference>
<evidence type="ECO:0000256" key="6">
    <source>
        <dbReference type="SAM" id="MobiDB-lite"/>
    </source>
</evidence>
<accession>A0A7M7J354</accession>
<feature type="transmembrane region" description="Helical" evidence="7">
    <location>
        <begin position="59"/>
        <end position="82"/>
    </location>
</feature>
<evidence type="ECO:0000256" key="5">
    <source>
        <dbReference type="ARBA" id="ARBA00023136"/>
    </source>
</evidence>
<evidence type="ECO:0000256" key="2">
    <source>
        <dbReference type="ARBA" id="ARBA00022692"/>
    </source>
</evidence>
<evidence type="ECO:0000256" key="1">
    <source>
        <dbReference type="ARBA" id="ARBA00004477"/>
    </source>
</evidence>
<evidence type="ECO:0000256" key="7">
    <source>
        <dbReference type="SAM" id="Phobius"/>
    </source>
</evidence>
<keyword evidence="2 7" id="KW-0812">Transmembrane</keyword>
<dbReference type="GO" id="GO:0005789">
    <property type="term" value="C:endoplasmic reticulum membrane"/>
    <property type="evidence" value="ECO:0007669"/>
    <property type="project" value="UniProtKB-SubCell"/>
</dbReference>
<dbReference type="EnsemblMetazoa" id="XM_022787610">
    <property type="protein sequence ID" value="XP_022643345"/>
    <property type="gene ID" value="LOC111242792"/>
</dbReference>
<sequence>MVAGIERISQKGGNSDDGPEGWRQLRRQYIAMINTLVTIGGTFVFFYKAVEYSLPEPNIPAQVLVAILASLVVAVSELYFLLRSI</sequence>
<feature type="region of interest" description="Disordered" evidence="6">
    <location>
        <begin position="1"/>
        <end position="21"/>
    </location>
</feature>
<dbReference type="KEGG" id="vde:111242792"/>
<feature type="transmembrane region" description="Helical" evidence="7">
    <location>
        <begin position="29"/>
        <end position="47"/>
    </location>
</feature>
<dbReference type="GeneID" id="111242792"/>
<proteinExistence type="predicted"/>
<keyword evidence="9" id="KW-1185">Reference proteome</keyword>
<evidence type="ECO:0000313" key="9">
    <source>
        <dbReference type="Proteomes" id="UP000594260"/>
    </source>
</evidence>
<protein>
    <submittedName>
        <fullName evidence="8">Uncharacterized protein</fullName>
    </submittedName>
</protein>
<dbReference type="Proteomes" id="UP000594260">
    <property type="component" value="Unplaced"/>
</dbReference>
<dbReference type="PANTHER" id="PTHR31394:SF1">
    <property type="entry name" value="TRANSMEMBRANE PROTEIN 199"/>
    <property type="match status" value="1"/>
</dbReference>
<keyword evidence="3" id="KW-0256">Endoplasmic reticulum</keyword>
<keyword evidence="4 7" id="KW-1133">Transmembrane helix</keyword>
<dbReference type="InterPro" id="IPR021013">
    <property type="entry name" value="ATPase_Vma12"/>
</dbReference>
<dbReference type="OrthoDB" id="6514492at2759"/>
<dbReference type="Pfam" id="PF11712">
    <property type="entry name" value="Vma12"/>
    <property type="match status" value="1"/>
</dbReference>
<evidence type="ECO:0000256" key="3">
    <source>
        <dbReference type="ARBA" id="ARBA00022824"/>
    </source>
</evidence>
<evidence type="ECO:0000313" key="8">
    <source>
        <dbReference type="EnsemblMetazoa" id="XP_022643345"/>
    </source>
</evidence>
<comment type="subcellular location">
    <subcellularLocation>
        <location evidence="1">Endoplasmic reticulum membrane</location>
        <topology evidence="1">Multi-pass membrane protein</topology>
    </subcellularLocation>
</comment>
<evidence type="ECO:0000256" key="4">
    <source>
        <dbReference type="ARBA" id="ARBA00022989"/>
    </source>
</evidence>
<name>A0A7M7J354_VARDE</name>
<dbReference type="RefSeq" id="XP_022643345.1">
    <property type="nucleotide sequence ID" value="XM_022787610.1"/>
</dbReference>
<keyword evidence="5 7" id="KW-0472">Membrane</keyword>
<dbReference type="OMA" id="YIAMINT"/>
<dbReference type="InParanoid" id="A0A7M7J354"/>
<dbReference type="GO" id="GO:0070072">
    <property type="term" value="P:vacuolar proton-transporting V-type ATPase complex assembly"/>
    <property type="evidence" value="ECO:0007669"/>
    <property type="project" value="InterPro"/>
</dbReference>
<organism evidence="8 9">
    <name type="scientific">Varroa destructor</name>
    <name type="common">Honeybee mite</name>
    <dbReference type="NCBI Taxonomy" id="109461"/>
    <lineage>
        <taxon>Eukaryota</taxon>
        <taxon>Metazoa</taxon>
        <taxon>Ecdysozoa</taxon>
        <taxon>Arthropoda</taxon>
        <taxon>Chelicerata</taxon>
        <taxon>Arachnida</taxon>
        <taxon>Acari</taxon>
        <taxon>Parasitiformes</taxon>
        <taxon>Mesostigmata</taxon>
        <taxon>Gamasina</taxon>
        <taxon>Dermanyssoidea</taxon>
        <taxon>Varroidae</taxon>
        <taxon>Varroa</taxon>
    </lineage>
</organism>
<dbReference type="AlphaFoldDB" id="A0A7M7J354"/>